<dbReference type="AlphaFoldDB" id="A0A1F5TSI8"/>
<proteinExistence type="predicted"/>
<evidence type="ECO:0000313" key="4">
    <source>
        <dbReference type="EMBL" id="OGF41809.1"/>
    </source>
</evidence>
<comment type="caution">
    <text evidence="4">The sequence shown here is derived from an EMBL/GenBank/DDBJ whole genome shotgun (WGS) entry which is preliminary data.</text>
</comment>
<accession>A0A1F5TSI8</accession>
<keyword evidence="2" id="KW-1133">Transmembrane helix</keyword>
<keyword evidence="2" id="KW-0472">Membrane</keyword>
<evidence type="ECO:0000256" key="2">
    <source>
        <dbReference type="SAM" id="Phobius"/>
    </source>
</evidence>
<dbReference type="Gene3D" id="2.60.40.680">
    <property type="match status" value="1"/>
</dbReference>
<feature type="transmembrane region" description="Helical" evidence="2">
    <location>
        <begin position="478"/>
        <end position="499"/>
    </location>
</feature>
<protein>
    <recommendedName>
        <fullName evidence="3">Cohesin domain-containing protein</fullName>
    </recommendedName>
</protein>
<dbReference type="CDD" id="cd08547">
    <property type="entry name" value="Type_II_cohesin"/>
    <property type="match status" value="1"/>
</dbReference>
<name>A0A1F5TSI8_9BACT</name>
<sequence length="586" mass="65757">MRKFFVRIFLLIFLYSACFSFFIFPVAAQESKATLFLSPASGNYTVNKSFVVKVMVNSGEGVGINAAEGVINYDPSYVLVSKLSNASSIFKLWTTDPTFSNSDGKITFGGGSPGAYKGSAGEIFNITFTAKKSGLANVTFSSGIVLAADGKGTNVFGGFGHGKYTISEGAASQEKPVTPTPPEEEKPKGLLPPTPEVSSETHPIEDVWYSNNEPEFSWKLLADLVGVSFEIDTEEKTESTAKIEGVLESYKFEPQDDGEFYFHIRYRNKFGWGQSSHRKLLIDATPPNPFFITVDNEGDPTNPTPKLKFKTNDKTSGIDYYEVVSGETRKKISVQDVEKGYYKTEPLVPREYTYTIAAVDKAGNAASSSATFIIEPLKAPIITSIPKVIINKDELIIRGTSFYPQINVELFIGKDEKSMKSFMTQTDNEGNWSYFHKEKLEKGDYEIWARLIDNRGAKSLDSTKYLLTVVSPGIIESFGWLIIVILLIIIIILILYILYQRNKYILEKRRIKQETEEMKSKLGKIFAALREEVDELIELADQRPGLSESERRVKEKLQESLDISEEFITKEVEDVEKEIKLKERKL</sequence>
<feature type="region of interest" description="Disordered" evidence="1">
    <location>
        <begin position="168"/>
        <end position="202"/>
    </location>
</feature>
<dbReference type="GO" id="GO:0030246">
    <property type="term" value="F:carbohydrate binding"/>
    <property type="evidence" value="ECO:0007669"/>
    <property type="project" value="InterPro"/>
</dbReference>
<dbReference type="InterPro" id="IPR008965">
    <property type="entry name" value="CBM2/CBM3_carb-bd_dom_sf"/>
</dbReference>
<feature type="domain" description="Cohesin" evidence="3">
    <location>
        <begin position="45"/>
        <end position="149"/>
    </location>
</feature>
<dbReference type="GO" id="GO:0000272">
    <property type="term" value="P:polysaccharide catabolic process"/>
    <property type="evidence" value="ECO:0007669"/>
    <property type="project" value="InterPro"/>
</dbReference>
<evidence type="ECO:0000313" key="5">
    <source>
        <dbReference type="Proteomes" id="UP000177579"/>
    </source>
</evidence>
<evidence type="ECO:0000256" key="1">
    <source>
        <dbReference type="SAM" id="MobiDB-lite"/>
    </source>
</evidence>
<reference evidence="4 5" key="1">
    <citation type="journal article" date="2016" name="Nat. Commun.">
        <title>Thousands of microbial genomes shed light on interconnected biogeochemical processes in an aquifer system.</title>
        <authorList>
            <person name="Anantharaman K."/>
            <person name="Brown C.T."/>
            <person name="Hug L.A."/>
            <person name="Sharon I."/>
            <person name="Castelle C.J."/>
            <person name="Probst A.J."/>
            <person name="Thomas B.C."/>
            <person name="Singh A."/>
            <person name="Wilkins M.J."/>
            <person name="Karaoz U."/>
            <person name="Brodie E.L."/>
            <person name="Williams K.H."/>
            <person name="Hubbard S.S."/>
            <person name="Banfield J.F."/>
        </authorList>
    </citation>
    <scope>NUCLEOTIDE SEQUENCE [LARGE SCALE GENOMIC DNA]</scope>
</reference>
<organism evidence="4 5">
    <name type="scientific">Candidatus Falkowbacteria bacterium RIFOXYD2_FULL_34_120</name>
    <dbReference type="NCBI Taxonomy" id="1798007"/>
    <lineage>
        <taxon>Bacteria</taxon>
        <taxon>Candidatus Falkowiibacteriota</taxon>
    </lineage>
</organism>
<keyword evidence="2" id="KW-0812">Transmembrane</keyword>
<gene>
    <name evidence="4" type="ORF">A2531_05265</name>
</gene>
<dbReference type="InterPro" id="IPR002102">
    <property type="entry name" value="Cohesin_dom"/>
</dbReference>
<dbReference type="Pfam" id="PF00963">
    <property type="entry name" value="Cohesin"/>
    <property type="match status" value="1"/>
</dbReference>
<dbReference type="Proteomes" id="UP000177579">
    <property type="component" value="Unassembled WGS sequence"/>
</dbReference>
<dbReference type="EMBL" id="MFGO01000004">
    <property type="protein sequence ID" value="OGF41809.1"/>
    <property type="molecule type" value="Genomic_DNA"/>
</dbReference>
<dbReference type="SUPFAM" id="SSF49384">
    <property type="entry name" value="Carbohydrate-binding domain"/>
    <property type="match status" value="1"/>
</dbReference>
<evidence type="ECO:0000259" key="3">
    <source>
        <dbReference type="Pfam" id="PF00963"/>
    </source>
</evidence>